<dbReference type="eggNOG" id="ENOG502S3M8">
    <property type="taxonomic scope" value="Eukaryota"/>
</dbReference>
<dbReference type="PANTHER" id="PTHR33919:SF16">
    <property type="match status" value="1"/>
</dbReference>
<evidence type="ECO:0000313" key="3">
    <source>
        <dbReference type="EMBL" id="KCW65335.1"/>
    </source>
</evidence>
<evidence type="ECO:0000256" key="2">
    <source>
        <dbReference type="SAM" id="Phobius"/>
    </source>
</evidence>
<feature type="compositionally biased region" description="Basic and acidic residues" evidence="1">
    <location>
        <begin position="139"/>
        <end position="153"/>
    </location>
</feature>
<organism evidence="3">
    <name type="scientific">Eucalyptus grandis</name>
    <name type="common">Flooded gum</name>
    <dbReference type="NCBI Taxonomy" id="71139"/>
    <lineage>
        <taxon>Eukaryota</taxon>
        <taxon>Viridiplantae</taxon>
        <taxon>Streptophyta</taxon>
        <taxon>Embryophyta</taxon>
        <taxon>Tracheophyta</taxon>
        <taxon>Spermatophyta</taxon>
        <taxon>Magnoliopsida</taxon>
        <taxon>eudicotyledons</taxon>
        <taxon>Gunneridae</taxon>
        <taxon>Pentapetalae</taxon>
        <taxon>rosids</taxon>
        <taxon>malvids</taxon>
        <taxon>Myrtales</taxon>
        <taxon>Myrtaceae</taxon>
        <taxon>Myrtoideae</taxon>
        <taxon>Eucalypteae</taxon>
        <taxon>Eucalyptus</taxon>
    </lineage>
</organism>
<sequence length="166" mass="18068">MAFRSPSRLYLMLHRARGVSAGASYAIATAPKLKAYAPSAPADVGRAEQRAGKPWGSYVPVCVAAGMILLAATLGLHTMKQQIMHSPAVRVNKSRRETVPEVVEPERVVEESENFLTRSFFRKVAHVQDVNPGEAVPDPIRKDAFAHPPKAETLRSVGVDPVPKHP</sequence>
<protein>
    <submittedName>
        <fullName evidence="3">Uncharacterized protein</fullName>
    </submittedName>
</protein>
<dbReference type="STRING" id="71139.A0A059BI34"/>
<feature type="region of interest" description="Disordered" evidence="1">
    <location>
        <begin position="131"/>
        <end position="166"/>
    </location>
</feature>
<keyword evidence="2" id="KW-0812">Transmembrane</keyword>
<dbReference type="EMBL" id="KK198759">
    <property type="protein sequence ID" value="KCW65335.1"/>
    <property type="molecule type" value="Genomic_DNA"/>
</dbReference>
<dbReference type="Gramene" id="KCW65335">
    <property type="protein sequence ID" value="KCW65335"/>
    <property type="gene ID" value="EUGRSUZ_G02781"/>
</dbReference>
<dbReference type="KEGG" id="egr:104454167"/>
<evidence type="ECO:0000256" key="1">
    <source>
        <dbReference type="SAM" id="MobiDB-lite"/>
    </source>
</evidence>
<accession>A0A059BI34</accession>
<keyword evidence="2" id="KW-0472">Membrane</keyword>
<feature type="transmembrane region" description="Helical" evidence="2">
    <location>
        <begin position="55"/>
        <end position="76"/>
    </location>
</feature>
<dbReference type="PANTHER" id="PTHR33919">
    <property type="entry name" value="OS09G0127700 PROTEIN"/>
    <property type="match status" value="1"/>
</dbReference>
<dbReference type="InParanoid" id="A0A059BI34"/>
<proteinExistence type="predicted"/>
<dbReference type="OrthoDB" id="2013913at2759"/>
<dbReference type="AlphaFoldDB" id="A0A059BI34"/>
<gene>
    <name evidence="3" type="ORF">EUGRSUZ_G02781</name>
</gene>
<keyword evidence="2" id="KW-1133">Transmembrane helix</keyword>
<dbReference type="OMA" id="WQQLRNS"/>
<reference evidence="3" key="1">
    <citation type="submission" date="2013-07" db="EMBL/GenBank/DDBJ databases">
        <title>The genome of Eucalyptus grandis.</title>
        <authorList>
            <person name="Schmutz J."/>
            <person name="Hayes R."/>
            <person name="Myburg A."/>
            <person name="Tuskan G."/>
            <person name="Grattapaglia D."/>
            <person name="Rokhsar D.S."/>
        </authorList>
    </citation>
    <scope>NUCLEOTIDE SEQUENCE</scope>
    <source>
        <tissue evidence="3">Leaf extractions</tissue>
    </source>
</reference>
<name>A0A059BI34_EUCGR</name>